<name>A0AAW7T9N0_BURVI</name>
<evidence type="ECO:0000313" key="1">
    <source>
        <dbReference type="EMBL" id="MDN7800067.1"/>
    </source>
</evidence>
<sequence>MGTNPVGNPNVVSPFNNDFDQDVVQLMGHTAPDGSSFGKFTLTPASDTRQKELLCDVRPIIPVIFIPGVMGTLLVNKNTGDEMFFPPNADTTGSKAAAAPWLYGAYHQNAAERQTKFNPLEAAVTTLGPINVGDGKTISEDEARRRGWGSVHRWSYHPFLLWLEQTLNSPKFFGKILGPWITPDPTGEKWALHPVLGTDPKKYGGFGNGAPIEADSTKFDHFTKFRYRVYAIGYNWLQSNSDSARQVIESTDYFNPKSKKKTHLMGIKEIIAENHSGKAIIVTHSMGGLVARMAIAMHGAADLMHGVFHGVQPATGAPLAAKRFRVGAETEGPSTFITQDGYKNAALMGRNENEFVAVTANAPGPLELLPMPDYNNGEPWWIFARINGDPVVKLPKAGNAYDDIYTSSKWYGLVPDASMLDPAGIVQDRLKKNKINKTVLGNFKDTLSKAVENQRNIINKYHGNTYAAYANGALDPKLQGSPPEKSAGKPTIEKGEVLDKLLAWGNAVWTGNIPAGVTEEELLAATPLFDSRDGILRIHLESRKLTIEFQVQRTASLPGGPNQDLEKSRNGIIPGDGTVPVWSARAQARGLKPGVGGGPAEGVQMVFEQGGYQHQFSYDHPWTRWSVLYSIVQIAWNAPEPKC</sequence>
<dbReference type="EMBL" id="JAUJRV010000074">
    <property type="protein sequence ID" value="MDN7800067.1"/>
    <property type="molecule type" value="Genomic_DNA"/>
</dbReference>
<protein>
    <submittedName>
        <fullName evidence="1">Alpha/beta hydrolase family protein</fullName>
    </submittedName>
</protein>
<dbReference type="RefSeq" id="WP_014722108.1">
    <property type="nucleotide sequence ID" value="NZ_CADFEY010000036.1"/>
</dbReference>
<dbReference type="AlphaFoldDB" id="A0AAW7T9N0"/>
<comment type="caution">
    <text evidence="1">The sequence shown here is derived from an EMBL/GenBank/DDBJ whole genome shotgun (WGS) entry which is preliminary data.</text>
</comment>
<dbReference type="InterPro" id="IPR029058">
    <property type="entry name" value="AB_hydrolase_fold"/>
</dbReference>
<keyword evidence="1" id="KW-0378">Hydrolase</keyword>
<organism evidence="1 2">
    <name type="scientific">Burkholderia vietnamiensis</name>
    <dbReference type="NCBI Taxonomy" id="60552"/>
    <lineage>
        <taxon>Bacteria</taxon>
        <taxon>Pseudomonadati</taxon>
        <taxon>Pseudomonadota</taxon>
        <taxon>Betaproteobacteria</taxon>
        <taxon>Burkholderiales</taxon>
        <taxon>Burkholderiaceae</taxon>
        <taxon>Burkholderia</taxon>
        <taxon>Burkholderia cepacia complex</taxon>
    </lineage>
</organism>
<dbReference type="Proteomes" id="UP001171620">
    <property type="component" value="Unassembled WGS sequence"/>
</dbReference>
<dbReference type="SUPFAM" id="SSF53474">
    <property type="entry name" value="alpha/beta-Hydrolases"/>
    <property type="match status" value="1"/>
</dbReference>
<accession>A0AAW7T9N0</accession>
<proteinExistence type="predicted"/>
<evidence type="ECO:0000313" key="2">
    <source>
        <dbReference type="Proteomes" id="UP001171620"/>
    </source>
</evidence>
<reference evidence="1" key="1">
    <citation type="submission" date="2023-07" db="EMBL/GenBank/DDBJ databases">
        <title>A collection of bacterial strains from the Burkholderia cepacia Research Laboratory and Repository.</title>
        <authorList>
            <person name="Lipuma J."/>
            <person name="Spilker T."/>
            <person name="Caverly L."/>
        </authorList>
    </citation>
    <scope>NUCLEOTIDE SEQUENCE</scope>
    <source>
        <strain evidence="1">AU44268</strain>
    </source>
</reference>
<gene>
    <name evidence="1" type="ORF">QZM33_34700</name>
</gene>
<dbReference type="Gene3D" id="3.40.50.1820">
    <property type="entry name" value="alpha/beta hydrolase"/>
    <property type="match status" value="1"/>
</dbReference>
<dbReference type="GO" id="GO:0016787">
    <property type="term" value="F:hydrolase activity"/>
    <property type="evidence" value="ECO:0007669"/>
    <property type="project" value="UniProtKB-KW"/>
</dbReference>